<proteinExistence type="predicted"/>
<protein>
    <submittedName>
        <fullName evidence="1">Uncharacterized protein</fullName>
    </submittedName>
</protein>
<evidence type="ECO:0000313" key="2">
    <source>
        <dbReference type="Proteomes" id="UP000309997"/>
    </source>
</evidence>
<dbReference type="EMBL" id="RCHU02000006">
    <property type="protein sequence ID" value="KAL3585136.1"/>
    <property type="molecule type" value="Genomic_DNA"/>
</dbReference>
<evidence type="ECO:0000313" key="1">
    <source>
        <dbReference type="EMBL" id="KAL3585136.1"/>
    </source>
</evidence>
<gene>
    <name evidence="1" type="ORF">D5086_012003</name>
</gene>
<keyword evidence="2" id="KW-1185">Reference proteome</keyword>
<comment type="caution">
    <text evidence="1">The sequence shown here is derived from an EMBL/GenBank/DDBJ whole genome shotgun (WGS) entry which is preliminary data.</text>
</comment>
<sequence length="649" mass="72050">MKGESSYVPPRYIPLNQSDLETESVPRNEERSGAASVVGDGPAQWSSGICACCDDMQSCCIGLFCPCYLFGKNAEFLGSGTLIGSCATHFILWALVNTVCCCMTDGILLGLPGCFVACYACGYRRVLREKYNLQEAPCGDLVTHFFCHLCANCQEYREIRERSGDSNSPDLKLAVVTAPPVQTMESGRTEKKKDLFRRQYLYHHHLANNLCFKPFLLQPQIKTPHVKGMGEAADGTSNLQFPMSCGYHLQKTIPFKILILSSSSRLRVKNNGFFQKHYAHLPSALFTMGKSLHGVLSLQYERWGFINFRDLFNVFGCMLEPATLPTQYYMAVLYTMTSTLLTAQTVYYGHIYHRLKCNRRRLKGPVSSHSEEAGRIKQGNSHAGAQVNSADQQRNEPAAPDGTNGLSSPIPFPTLPQKSSPERDLYYASARSLSSSHTPTVGSFLAQRMTPSFLIRNSIEEPLLGEDVATQPAPNLNTKTMLCVVSVVTVTFLGTLNLHHSANSRLDRVFENKNQGIFIQVGRKILQTSSIMSHENDIDGNAIGTFLGWSMAAIYMGGRLPQICLNIKRGKVEGLNPLMFVFALVGNITYVASILVDSLAWSKIRANLPWLVDAGGCVLLDTCILLQFVYFRYRRLQVAEDKLRRSNGA</sequence>
<accession>A0ACC4C149</accession>
<reference evidence="1 2" key="1">
    <citation type="journal article" date="2024" name="Plant Biotechnol. J.">
        <title>Genome and CRISPR/Cas9 system of a widespread forest tree (Populus alba) in the world.</title>
        <authorList>
            <person name="Liu Y.J."/>
            <person name="Jiang P.F."/>
            <person name="Han X.M."/>
            <person name="Li X.Y."/>
            <person name="Wang H.M."/>
            <person name="Wang Y.J."/>
            <person name="Wang X.X."/>
            <person name="Zeng Q.Y."/>
        </authorList>
    </citation>
    <scope>NUCLEOTIDE SEQUENCE [LARGE SCALE GENOMIC DNA]</scope>
    <source>
        <strain evidence="2">cv. PAL-ZL1</strain>
    </source>
</reference>
<dbReference type="Proteomes" id="UP000309997">
    <property type="component" value="Unassembled WGS sequence"/>
</dbReference>
<name>A0ACC4C149_POPAL</name>
<organism evidence="1 2">
    <name type="scientific">Populus alba</name>
    <name type="common">White poplar</name>
    <dbReference type="NCBI Taxonomy" id="43335"/>
    <lineage>
        <taxon>Eukaryota</taxon>
        <taxon>Viridiplantae</taxon>
        <taxon>Streptophyta</taxon>
        <taxon>Embryophyta</taxon>
        <taxon>Tracheophyta</taxon>
        <taxon>Spermatophyta</taxon>
        <taxon>Magnoliopsida</taxon>
        <taxon>eudicotyledons</taxon>
        <taxon>Gunneridae</taxon>
        <taxon>Pentapetalae</taxon>
        <taxon>rosids</taxon>
        <taxon>fabids</taxon>
        <taxon>Malpighiales</taxon>
        <taxon>Salicaceae</taxon>
        <taxon>Saliceae</taxon>
        <taxon>Populus</taxon>
    </lineage>
</organism>